<evidence type="ECO:0000313" key="2">
    <source>
        <dbReference type="EMBL" id="KHK98652.1"/>
    </source>
</evidence>
<feature type="transmembrane region" description="Helical" evidence="1">
    <location>
        <begin position="37"/>
        <end position="59"/>
    </location>
</feature>
<dbReference type="EMBL" id="JTDK01000006">
    <property type="protein sequence ID" value="KHK98652.1"/>
    <property type="molecule type" value="Genomic_DNA"/>
</dbReference>
<organism evidence="2 3">
    <name type="scientific">Microbacterium mangrovi</name>
    <dbReference type="NCBI Taxonomy" id="1348253"/>
    <lineage>
        <taxon>Bacteria</taxon>
        <taxon>Bacillati</taxon>
        <taxon>Actinomycetota</taxon>
        <taxon>Actinomycetes</taxon>
        <taxon>Micrococcales</taxon>
        <taxon>Microbacteriaceae</taxon>
        <taxon>Microbacterium</taxon>
    </lineage>
</organism>
<dbReference type="AlphaFoldDB" id="A0A0B2AAP1"/>
<evidence type="ECO:0000313" key="3">
    <source>
        <dbReference type="Proteomes" id="UP000031030"/>
    </source>
</evidence>
<feature type="transmembrane region" description="Helical" evidence="1">
    <location>
        <begin position="105"/>
        <end position="127"/>
    </location>
</feature>
<dbReference type="RefSeq" id="WP_039397372.1">
    <property type="nucleotide sequence ID" value="NZ_JTDK01000006.1"/>
</dbReference>
<evidence type="ECO:0008006" key="4">
    <source>
        <dbReference type="Google" id="ProtNLM"/>
    </source>
</evidence>
<dbReference type="STRING" id="1348253.LK09_06825"/>
<feature type="transmembrane region" description="Helical" evidence="1">
    <location>
        <begin position="205"/>
        <end position="226"/>
    </location>
</feature>
<feature type="transmembrane region" description="Helical" evidence="1">
    <location>
        <begin position="71"/>
        <end position="93"/>
    </location>
</feature>
<keyword evidence="1" id="KW-1133">Transmembrane helix</keyword>
<keyword evidence="3" id="KW-1185">Reference proteome</keyword>
<accession>A0A0B2AAP1</accession>
<comment type="caution">
    <text evidence="2">The sequence shown here is derived from an EMBL/GenBank/DDBJ whole genome shotgun (WGS) entry which is preliminary data.</text>
</comment>
<reference evidence="2 3" key="1">
    <citation type="submission" date="2014-11" db="EMBL/GenBank/DDBJ databases">
        <title>Genome sequence of Microbacterium mangrovi MUSC 115(T).</title>
        <authorList>
            <person name="Lee L.-H."/>
        </authorList>
    </citation>
    <scope>NUCLEOTIDE SEQUENCE [LARGE SCALE GENOMIC DNA]</scope>
    <source>
        <strain evidence="2 3">MUSC 115</strain>
    </source>
</reference>
<keyword evidence="1" id="KW-0472">Membrane</keyword>
<protein>
    <recommendedName>
        <fullName evidence="4">DUF1345 domain-containing protein</fullName>
    </recommendedName>
</protein>
<dbReference type="Gene3D" id="1.10.287.70">
    <property type="match status" value="1"/>
</dbReference>
<dbReference type="SUPFAM" id="SSF81324">
    <property type="entry name" value="Voltage-gated potassium channels"/>
    <property type="match status" value="1"/>
</dbReference>
<sequence>MVDRNERSATPEHRWPVAVAIVVALALYTFLPSDLFAVQRYIVVAIGLVLLVPLIVINPHRYTRETRVSRIAELVLALVIVVANQLTLVLLIVQLAHKSNSGSPLLLASLQVWVTNVIAFALVFWCIDRGGPVARTTIPRAKMRSADFRFPQDENAGNVIEVARGSSEKSDWVPTFVDYLYFSLSNSMAFSATDTMPLTTRAKALMALESFAGFIMLALVIAHAVAQIG</sequence>
<keyword evidence="1" id="KW-0812">Transmembrane</keyword>
<name>A0A0B2AAP1_9MICO</name>
<proteinExistence type="predicted"/>
<gene>
    <name evidence="2" type="ORF">LK09_06825</name>
</gene>
<feature type="transmembrane region" description="Helical" evidence="1">
    <location>
        <begin position="12"/>
        <end position="31"/>
    </location>
</feature>
<evidence type="ECO:0000256" key="1">
    <source>
        <dbReference type="SAM" id="Phobius"/>
    </source>
</evidence>
<dbReference type="OrthoDB" id="5402524at2"/>
<dbReference type="Proteomes" id="UP000031030">
    <property type="component" value="Unassembled WGS sequence"/>
</dbReference>